<accession>A0ABY8TK22</accession>
<dbReference type="PANTHER" id="PTHR34714:SF3">
    <property type="match status" value="1"/>
</dbReference>
<dbReference type="PANTHER" id="PTHR34714">
    <property type="entry name" value="EGF-LIKE DOMAIN-CONTAINING PROTEIN"/>
    <property type="match status" value="1"/>
</dbReference>
<dbReference type="Proteomes" id="UP001244341">
    <property type="component" value="Chromosome 1b"/>
</dbReference>
<evidence type="ECO:0008006" key="3">
    <source>
        <dbReference type="Google" id="ProtNLM"/>
    </source>
</evidence>
<organism evidence="1 2">
    <name type="scientific">Tetradesmus obliquus</name>
    <name type="common">Green alga</name>
    <name type="synonym">Acutodesmus obliquus</name>
    <dbReference type="NCBI Taxonomy" id="3088"/>
    <lineage>
        <taxon>Eukaryota</taxon>
        <taxon>Viridiplantae</taxon>
        <taxon>Chlorophyta</taxon>
        <taxon>core chlorophytes</taxon>
        <taxon>Chlorophyceae</taxon>
        <taxon>CS clade</taxon>
        <taxon>Sphaeropleales</taxon>
        <taxon>Scenedesmaceae</taxon>
        <taxon>Tetradesmus</taxon>
    </lineage>
</organism>
<dbReference type="InterPro" id="IPR036265">
    <property type="entry name" value="HIT-like_sf"/>
</dbReference>
<evidence type="ECO:0000313" key="2">
    <source>
        <dbReference type="Proteomes" id="UP001244341"/>
    </source>
</evidence>
<gene>
    <name evidence="1" type="ORF">OEZ85_007630</name>
</gene>
<sequence>MQLKTQFRSVFDLAQNYDSLSGHYARCLQRIFQITGKTASCRVAPELSAKYKVQQDNQQLVVSLTNRYTLEQTWFNKARTQKPQTFTQSSEFLDSTDNGAKCDFCNWRLLTASDPGFGRIELPHAVTGSNLFKYAEPSHGVVLFKHHQPLQFSQEQLSDLLDASWLWFQASHQLQPAAGQPFLLWNCLPRAGASQYHGHAQYLGHA</sequence>
<protein>
    <recommendedName>
        <fullName evidence="3">Galactose-1-phosphate uridyl transferase C-terminal domain-containing protein</fullName>
    </recommendedName>
</protein>
<keyword evidence="2" id="KW-1185">Reference proteome</keyword>
<name>A0ABY8TK22_TETOB</name>
<evidence type="ECO:0000313" key="1">
    <source>
        <dbReference type="EMBL" id="WIA08176.1"/>
    </source>
</evidence>
<dbReference type="SUPFAM" id="SSF54197">
    <property type="entry name" value="HIT-like"/>
    <property type="match status" value="1"/>
</dbReference>
<proteinExistence type="predicted"/>
<reference evidence="1 2" key="1">
    <citation type="submission" date="2023-05" db="EMBL/GenBank/DDBJ databases">
        <title>A 100% complete, gapless, phased diploid assembly of the Scenedesmus obliquus UTEX 3031 genome.</title>
        <authorList>
            <person name="Biondi T.C."/>
            <person name="Hanschen E.R."/>
            <person name="Kwon T."/>
            <person name="Eng W."/>
            <person name="Kruse C.P.S."/>
            <person name="Koehler S.I."/>
            <person name="Kunde Y."/>
            <person name="Gleasner C.D."/>
            <person name="You Mak K.T."/>
            <person name="Polle J."/>
            <person name="Hovde B.T."/>
            <person name="Starkenburg S.R."/>
        </authorList>
    </citation>
    <scope>NUCLEOTIDE SEQUENCE [LARGE SCALE GENOMIC DNA]</scope>
    <source>
        <strain evidence="1 2">DOE0152z</strain>
    </source>
</reference>
<dbReference type="EMBL" id="CP126208">
    <property type="protein sequence ID" value="WIA08176.1"/>
    <property type="molecule type" value="Genomic_DNA"/>
</dbReference>